<dbReference type="PANTHER" id="PTHR39611:SF2">
    <property type="entry name" value="HYDROXYPROLINE-RICH GLYCOPROTEIN DZ-HRGP"/>
    <property type="match status" value="1"/>
</dbReference>
<feature type="compositionally biased region" description="Pro residues" evidence="1">
    <location>
        <begin position="109"/>
        <end position="122"/>
    </location>
</feature>
<feature type="compositionally biased region" description="Low complexity" evidence="1">
    <location>
        <begin position="319"/>
        <end position="342"/>
    </location>
</feature>
<feature type="region of interest" description="Disordered" evidence="1">
    <location>
        <begin position="106"/>
        <end position="125"/>
    </location>
</feature>
<protein>
    <recommendedName>
        <fullName evidence="2">DUF7514 domain-containing protein</fullName>
    </recommendedName>
</protein>
<gene>
    <name evidence="3" type="ORF">PG993_007640</name>
</gene>
<evidence type="ECO:0000259" key="2">
    <source>
        <dbReference type="Pfam" id="PF24355"/>
    </source>
</evidence>
<sequence>MECQHHLIQQSEHERPLVPALTVVGFAQYYMSCILAHPDTEFHRLERIVADVPSIIVAGGLNGAKEGVSPSEILPKAIRRDQLPSKADAKSKRLLDGAFKDLMYDLELQPPPPKHNSPPRPPRANDTIAITQVQVPTPTPELNQNATEKPDYFSSRSTSRRKYAQPSPLHTIGDDDDDDISKAHAKTDGSLERDESEWHRRERELERASMPGPRPGYARLHSWHTESTDTDGSAAHQHSQSSSSQQRYGGRASSQSYSNAPRAPASDSAAVVPQRSSAITTGSPRGSVASNASSSGYWGHGGRTPPPTRHNSTSVPDVSSTGPFNFSSSSSSSPMGMATPTSGGPGSPVATSMTTHQRNTLQYRPAAATVPTAKVAESARSSSITGGVERLEQQKSHHVRWEGVPQQQQHQRGAASPTTTSPRTGSISGQNIKTERRPSQRHHHHGHHHHRRYPSGGGGSAVGDVDNDKDNRKGETWEEFLRAQKKGEGYHQR</sequence>
<accession>A0ABR1SZX2</accession>
<feature type="compositionally biased region" description="Low complexity" evidence="1">
    <location>
        <begin position="365"/>
        <end position="376"/>
    </location>
</feature>
<feature type="compositionally biased region" description="Polar residues" evidence="1">
    <location>
        <begin position="349"/>
        <end position="362"/>
    </location>
</feature>
<feature type="compositionally biased region" description="Basic and acidic residues" evidence="1">
    <location>
        <begin position="180"/>
        <end position="207"/>
    </location>
</feature>
<feature type="compositionally biased region" description="Basic residues" evidence="1">
    <location>
        <begin position="439"/>
        <end position="453"/>
    </location>
</feature>
<feature type="compositionally biased region" description="Polar residues" evidence="1">
    <location>
        <begin position="274"/>
        <end position="296"/>
    </location>
</feature>
<feature type="compositionally biased region" description="Polar residues" evidence="1">
    <location>
        <begin position="135"/>
        <end position="147"/>
    </location>
</feature>
<feature type="domain" description="DUF7514" evidence="2">
    <location>
        <begin position="1"/>
        <end position="98"/>
    </location>
</feature>
<feature type="compositionally biased region" description="Basic and acidic residues" evidence="1">
    <location>
        <begin position="466"/>
        <end position="493"/>
    </location>
</feature>
<evidence type="ECO:0000256" key="1">
    <source>
        <dbReference type="SAM" id="MobiDB-lite"/>
    </source>
</evidence>
<proteinExistence type="predicted"/>
<name>A0ABR1SZX2_9PEZI</name>
<feature type="compositionally biased region" description="Basic and acidic residues" evidence="1">
    <location>
        <begin position="389"/>
        <end position="401"/>
    </location>
</feature>
<keyword evidence="4" id="KW-1185">Reference proteome</keyword>
<dbReference type="Pfam" id="PF24355">
    <property type="entry name" value="DUF7514"/>
    <property type="match status" value="1"/>
</dbReference>
<feature type="compositionally biased region" description="Low complexity" evidence="1">
    <location>
        <begin position="232"/>
        <end position="256"/>
    </location>
</feature>
<feature type="compositionally biased region" description="Polar residues" evidence="1">
    <location>
        <begin position="405"/>
        <end position="432"/>
    </location>
</feature>
<reference evidence="3 4" key="1">
    <citation type="submission" date="2023-01" db="EMBL/GenBank/DDBJ databases">
        <title>Analysis of 21 Apiospora genomes using comparative genomics revels a genus with tremendous synthesis potential of carbohydrate active enzymes and secondary metabolites.</title>
        <authorList>
            <person name="Sorensen T."/>
        </authorList>
    </citation>
    <scope>NUCLEOTIDE SEQUENCE [LARGE SCALE GENOMIC DNA]</scope>
    <source>
        <strain evidence="3 4">CBS 33761</strain>
    </source>
</reference>
<dbReference type="Proteomes" id="UP001444661">
    <property type="component" value="Unassembled WGS sequence"/>
</dbReference>
<organism evidence="3 4">
    <name type="scientific">Apiospora rasikravindrae</name>
    <dbReference type="NCBI Taxonomy" id="990691"/>
    <lineage>
        <taxon>Eukaryota</taxon>
        <taxon>Fungi</taxon>
        <taxon>Dikarya</taxon>
        <taxon>Ascomycota</taxon>
        <taxon>Pezizomycotina</taxon>
        <taxon>Sordariomycetes</taxon>
        <taxon>Xylariomycetidae</taxon>
        <taxon>Amphisphaeriales</taxon>
        <taxon>Apiosporaceae</taxon>
        <taxon>Apiospora</taxon>
    </lineage>
</organism>
<dbReference type="EMBL" id="JAQQWK010000006">
    <property type="protein sequence ID" value="KAK8039229.1"/>
    <property type="molecule type" value="Genomic_DNA"/>
</dbReference>
<feature type="compositionally biased region" description="Polar residues" evidence="1">
    <location>
        <begin position="309"/>
        <end position="318"/>
    </location>
</feature>
<evidence type="ECO:0000313" key="4">
    <source>
        <dbReference type="Proteomes" id="UP001444661"/>
    </source>
</evidence>
<evidence type="ECO:0000313" key="3">
    <source>
        <dbReference type="EMBL" id="KAK8039229.1"/>
    </source>
</evidence>
<dbReference type="InterPro" id="IPR055936">
    <property type="entry name" value="DUF7514"/>
</dbReference>
<feature type="region of interest" description="Disordered" evidence="1">
    <location>
        <begin position="135"/>
        <end position="493"/>
    </location>
</feature>
<comment type="caution">
    <text evidence="3">The sequence shown here is derived from an EMBL/GenBank/DDBJ whole genome shotgun (WGS) entry which is preliminary data.</text>
</comment>
<dbReference type="PANTHER" id="PTHR39611">
    <property type="entry name" value="HYDROXYPROLINE-RICH GLYCOPROTEIN DZ-HRGP-RELATED"/>
    <property type="match status" value="1"/>
</dbReference>